<name>A0A224XAS7_9LACT</name>
<dbReference type="EMBL" id="BEDT01000006">
    <property type="protein sequence ID" value="GAX48360.1"/>
    <property type="molecule type" value="Genomic_DNA"/>
</dbReference>
<proteinExistence type="predicted"/>
<accession>A0A224XAS7</accession>
<evidence type="ECO:0000256" key="1">
    <source>
        <dbReference type="SAM" id="Phobius"/>
    </source>
</evidence>
<dbReference type="AlphaFoldDB" id="A0A224XAS7"/>
<keyword evidence="1" id="KW-1133">Transmembrane helix</keyword>
<comment type="caution">
    <text evidence="2">The sequence shown here is derived from an EMBL/GenBank/DDBJ whole genome shotgun (WGS) entry which is preliminary data.</text>
</comment>
<reference evidence="3" key="1">
    <citation type="submission" date="2017-08" db="EMBL/GenBank/DDBJ databases">
        <title>Draft genome sequence of Lactococcus sp. strain Rs-Y01, isolated from the gut of the lower termite Reticulitermes speratus.</title>
        <authorList>
            <person name="Ohkuma M."/>
            <person name="Yuki M."/>
        </authorList>
    </citation>
    <scope>NUCLEOTIDE SEQUENCE [LARGE SCALE GENOMIC DNA]</scope>
    <source>
        <strain evidence="3">Rs-Y01</strain>
    </source>
</reference>
<gene>
    <name evidence="2" type="ORF">RsY01_1981</name>
</gene>
<dbReference type="RefSeq" id="WP_094785382.1">
    <property type="nucleotide sequence ID" value="NZ_BEDT01000006.1"/>
</dbReference>
<evidence type="ECO:0000313" key="2">
    <source>
        <dbReference type="EMBL" id="GAX48360.1"/>
    </source>
</evidence>
<feature type="transmembrane region" description="Helical" evidence="1">
    <location>
        <begin position="20"/>
        <end position="41"/>
    </location>
</feature>
<organism evidence="2 3">
    <name type="scientific">Pseudolactococcus reticulitermitis</name>
    <dbReference type="NCBI Taxonomy" id="2025039"/>
    <lineage>
        <taxon>Bacteria</taxon>
        <taxon>Bacillati</taxon>
        <taxon>Bacillota</taxon>
        <taxon>Bacilli</taxon>
        <taxon>Lactobacillales</taxon>
        <taxon>Streptococcaceae</taxon>
        <taxon>Pseudolactococcus</taxon>
    </lineage>
</organism>
<keyword evidence="3" id="KW-1185">Reference proteome</keyword>
<evidence type="ECO:0000313" key="3">
    <source>
        <dbReference type="Proteomes" id="UP000218689"/>
    </source>
</evidence>
<sequence>MTDLLEADVAAERAKGCGLTFIIFLALAASLLTLFVGYPVYKLFVEKHVLRVDKSPNGTYRVTAVRYGDMTYWGGDVYSSVTLKEARTRAKIKIGTTYNNDGVAQLSIIWSSDDHALITTNGGANKTYQYEFNSREKQFKQVKNDHH</sequence>
<protein>
    <submittedName>
        <fullName evidence="2">Uncharacterized protein</fullName>
    </submittedName>
</protein>
<keyword evidence="1" id="KW-0812">Transmembrane</keyword>
<dbReference type="Proteomes" id="UP000218689">
    <property type="component" value="Unassembled WGS sequence"/>
</dbReference>
<keyword evidence="1" id="KW-0472">Membrane</keyword>